<dbReference type="STRING" id="1763537.ULVI_02080"/>
<dbReference type="RefSeq" id="WP_068589160.1">
    <property type="nucleotide sequence ID" value="NZ_LRXL01000026.1"/>
</dbReference>
<dbReference type="Proteomes" id="UP000077013">
    <property type="component" value="Unassembled WGS sequence"/>
</dbReference>
<accession>A0A167IE42</accession>
<proteinExistence type="predicted"/>
<reference evidence="1 2" key="1">
    <citation type="submission" date="2016-02" db="EMBL/GenBank/DDBJ databases">
        <title>Ulvibacter sp. LPB0005, isolated from Thais luteostoma.</title>
        <authorList>
            <person name="Shin S.-K."/>
            <person name="Yi H."/>
        </authorList>
    </citation>
    <scope>NUCLEOTIDE SEQUENCE [LARGE SCALE GENOMIC DNA]</scope>
    <source>
        <strain evidence="1 2">LPB0005</strain>
    </source>
</reference>
<comment type="caution">
    <text evidence="1">The sequence shown here is derived from an EMBL/GenBank/DDBJ whole genome shotgun (WGS) entry which is preliminary data.</text>
</comment>
<sequence>MRKTYRYRDLDFPVDDATEVKLTVEFLSDGGIAETLIYRSIGNNPKISDSGTELIGTGAELRGKITICITEATNSNLNEDEIRVRYLLNDTLMVEHHNLKSEEINPTIILFLKFPMP</sequence>
<evidence type="ECO:0000313" key="1">
    <source>
        <dbReference type="EMBL" id="OAB79564.1"/>
    </source>
</evidence>
<organism evidence="1 2">
    <name type="scientific">Cochleicola gelatinilyticus</name>
    <dbReference type="NCBI Taxonomy" id="1763537"/>
    <lineage>
        <taxon>Bacteria</taxon>
        <taxon>Pseudomonadati</taxon>
        <taxon>Bacteroidota</taxon>
        <taxon>Flavobacteriia</taxon>
        <taxon>Flavobacteriales</taxon>
        <taxon>Flavobacteriaceae</taxon>
        <taxon>Cochleicola</taxon>
    </lineage>
</organism>
<dbReference type="EMBL" id="LRXL01000026">
    <property type="protein sequence ID" value="OAB79564.1"/>
    <property type="molecule type" value="Genomic_DNA"/>
</dbReference>
<dbReference type="OrthoDB" id="1443543at2"/>
<gene>
    <name evidence="1" type="ORF">ULVI_02080</name>
</gene>
<evidence type="ECO:0000313" key="2">
    <source>
        <dbReference type="Proteomes" id="UP000077013"/>
    </source>
</evidence>
<keyword evidence="2" id="KW-1185">Reference proteome</keyword>
<protein>
    <submittedName>
        <fullName evidence="1">Uncharacterized protein</fullName>
    </submittedName>
</protein>
<name>A0A167IE42_9FLAO</name>
<dbReference type="AlphaFoldDB" id="A0A167IE42"/>